<dbReference type="InterPro" id="IPR011029">
    <property type="entry name" value="DEATH-like_dom_sf"/>
</dbReference>
<reference evidence="2" key="2">
    <citation type="submission" date="2025-09" db="UniProtKB">
        <authorList>
            <consortium name="Ensembl"/>
        </authorList>
    </citation>
    <scope>IDENTIFICATION</scope>
</reference>
<dbReference type="SUPFAM" id="SSF47986">
    <property type="entry name" value="DEATH domain"/>
    <property type="match status" value="1"/>
</dbReference>
<reference evidence="2" key="1">
    <citation type="submission" date="2025-08" db="UniProtKB">
        <authorList>
            <consortium name="Ensembl"/>
        </authorList>
    </citation>
    <scope>IDENTIFICATION</scope>
</reference>
<evidence type="ECO:0000259" key="1">
    <source>
        <dbReference type="PROSITE" id="PS50824"/>
    </source>
</evidence>
<dbReference type="InterPro" id="IPR004020">
    <property type="entry name" value="DAPIN"/>
</dbReference>
<proteinExistence type="predicted"/>
<evidence type="ECO:0000313" key="3">
    <source>
        <dbReference type="Proteomes" id="UP000694568"/>
    </source>
</evidence>
<dbReference type="Proteomes" id="UP000694568">
    <property type="component" value="Unplaced"/>
</dbReference>
<name>A0A8D0AF08_SANLU</name>
<dbReference type="GeneTree" id="ENSGT01110000267812"/>
<accession>A0A8D0AF08</accession>
<dbReference type="Pfam" id="PF02758">
    <property type="entry name" value="PYRIN"/>
    <property type="match status" value="1"/>
</dbReference>
<protein>
    <recommendedName>
        <fullName evidence="1">Pyrin domain-containing protein</fullName>
    </recommendedName>
</protein>
<keyword evidence="3" id="KW-1185">Reference proteome</keyword>
<feature type="domain" description="Pyrin" evidence="1">
    <location>
        <begin position="1"/>
        <end position="64"/>
    </location>
</feature>
<organism evidence="2 3">
    <name type="scientific">Sander lucioperca</name>
    <name type="common">Pike-perch</name>
    <name type="synonym">Perca lucioperca</name>
    <dbReference type="NCBI Taxonomy" id="283035"/>
    <lineage>
        <taxon>Eukaryota</taxon>
        <taxon>Metazoa</taxon>
        <taxon>Chordata</taxon>
        <taxon>Craniata</taxon>
        <taxon>Vertebrata</taxon>
        <taxon>Euteleostomi</taxon>
        <taxon>Actinopterygii</taxon>
        <taxon>Neopterygii</taxon>
        <taxon>Teleostei</taxon>
        <taxon>Neoteleostei</taxon>
        <taxon>Acanthomorphata</taxon>
        <taxon>Eupercaria</taxon>
        <taxon>Perciformes</taxon>
        <taxon>Percoidei</taxon>
        <taxon>Percidae</taxon>
        <taxon>Luciopercinae</taxon>
        <taxon>Sander</taxon>
    </lineage>
</organism>
<dbReference type="AlphaFoldDB" id="A0A8D0AF08"/>
<dbReference type="SMART" id="SM01289">
    <property type="entry name" value="PYRIN"/>
    <property type="match status" value="1"/>
</dbReference>
<evidence type="ECO:0000313" key="2">
    <source>
        <dbReference type="Ensembl" id="ENSSLUP00000050302.1"/>
    </source>
</evidence>
<dbReference type="PROSITE" id="PS50824">
    <property type="entry name" value="DAPIN"/>
    <property type="match status" value="1"/>
</dbReference>
<dbReference type="Ensembl" id="ENSSLUT00000051793.1">
    <property type="protein sequence ID" value="ENSSLUP00000050302.1"/>
    <property type="gene ID" value="ENSSLUG00000021912.1"/>
</dbReference>
<sequence>MPTLKKTLRPGLLKTLDKLSDEQFKKFKWILQDPKILVGFQTIPQNPLEYADRIDTVNKIIQTFSHQSVEVVKLVLKEINRNDLVEKLSTIQRG</sequence>
<dbReference type="Gene3D" id="1.10.533.10">
    <property type="entry name" value="Death Domain, Fas"/>
    <property type="match status" value="1"/>
</dbReference>